<name>A0A0M0GLC6_SPOGL</name>
<comment type="subunit">
    <text evidence="10">Homodimer.</text>
</comment>
<dbReference type="NCBIfam" id="NF002850">
    <property type="entry name" value="PRK03114.1"/>
    <property type="match status" value="1"/>
</dbReference>
<comment type="cofactor">
    <cofactor evidence="1">
        <name>Mn(2+)</name>
        <dbReference type="ChEBI" id="CHEBI:29035"/>
    </cofactor>
</comment>
<dbReference type="Pfam" id="PF01931">
    <property type="entry name" value="NTPase_I-T"/>
    <property type="match status" value="1"/>
</dbReference>
<dbReference type="InterPro" id="IPR050299">
    <property type="entry name" value="YjjX_NTPase"/>
</dbReference>
<evidence type="ECO:0000256" key="1">
    <source>
        <dbReference type="ARBA" id="ARBA00001936"/>
    </source>
</evidence>
<comment type="similarity">
    <text evidence="10">Belongs to the YjjX NTPase family.</text>
</comment>
<comment type="function">
    <text evidence="10">Phosphatase that hydrolyzes non-canonical purine nucleotides such as XTP and ITP to their respective diphosphate derivatives. Probably excludes non-canonical purines from DNA/RNA precursor pool, thus preventing their incorporation into DNA/RNA and avoiding chromosomal lesions.</text>
</comment>
<dbReference type="GO" id="GO:0009117">
    <property type="term" value="P:nucleotide metabolic process"/>
    <property type="evidence" value="ECO:0007669"/>
    <property type="project" value="UniProtKB-KW"/>
</dbReference>
<dbReference type="RefSeq" id="WP_053437593.1">
    <property type="nucleotide sequence ID" value="NZ_LGUF01000007.1"/>
</dbReference>
<keyword evidence="6 10" id="KW-0546">Nucleotide metabolism</keyword>
<dbReference type="SUPFAM" id="SSF52972">
    <property type="entry name" value="ITPase-like"/>
    <property type="match status" value="1"/>
</dbReference>
<dbReference type="PANTHER" id="PTHR34699:SF2">
    <property type="entry name" value="NON-CANONICAL PURINE NTP PHOSPHATASE_PRRC1 DOMAIN-CONTAINING PROTEIN"/>
    <property type="match status" value="1"/>
</dbReference>
<keyword evidence="4 10" id="KW-0378">Hydrolase</keyword>
<protein>
    <recommendedName>
        <fullName evidence="10">Probable inosine/xanthosine triphosphatase</fullName>
        <shortName evidence="10">ITPase/XTPase</shortName>
        <ecNumber evidence="10">3.6.1.73</ecNumber>
    </recommendedName>
    <alternativeName>
        <fullName evidence="10">Non-canonical purine NTP phosphatase</fullName>
    </alternativeName>
    <alternativeName>
        <fullName evidence="10">Non-standard purine NTP phosphatase</fullName>
    </alternativeName>
    <alternativeName>
        <fullName evidence="10">Nucleoside-triphosphate phosphatase</fullName>
        <shortName evidence="10">NTPase</shortName>
    </alternativeName>
</protein>
<keyword evidence="5 10" id="KW-0460">Magnesium</keyword>
<keyword evidence="7 10" id="KW-0464">Manganese</keyword>
<dbReference type="GO" id="GO:0103023">
    <property type="term" value="F:ITPase activity"/>
    <property type="evidence" value="ECO:0007669"/>
    <property type="project" value="UniProtKB-EC"/>
</dbReference>
<evidence type="ECO:0000313" key="13">
    <source>
        <dbReference type="Proteomes" id="UP000037109"/>
    </source>
</evidence>
<proteinExistence type="inferred from homology"/>
<feature type="domain" description="Non-canonical purine NTP phosphatase/PRRC1" evidence="11">
    <location>
        <begin position="6"/>
        <end position="158"/>
    </location>
</feature>
<evidence type="ECO:0000256" key="9">
    <source>
        <dbReference type="ARBA" id="ARBA00048781"/>
    </source>
</evidence>
<dbReference type="GO" id="GO:0000166">
    <property type="term" value="F:nucleotide binding"/>
    <property type="evidence" value="ECO:0007669"/>
    <property type="project" value="UniProtKB-KW"/>
</dbReference>
<gene>
    <name evidence="12" type="primary">yjjX</name>
    <name evidence="12" type="ORF">AF332_07755</name>
</gene>
<dbReference type="AlphaFoldDB" id="A0A0M0GLC6"/>
<dbReference type="OrthoDB" id="164951at2"/>
<dbReference type="PATRIC" id="fig|1459.3.peg.1634"/>
<comment type="cofactor">
    <cofactor evidence="10">
        <name>Mg(2+)</name>
        <dbReference type="ChEBI" id="CHEBI:18420"/>
    </cofactor>
    <cofactor evidence="10">
        <name>Mn(2+)</name>
        <dbReference type="ChEBI" id="CHEBI:29035"/>
    </cofactor>
    <text evidence="10">Binds 1 divalent metal cation per subunit; can use either Mg(2+) or Mn(2+).</text>
</comment>
<sequence length="170" mass="18298">MKIIIGSKNPAKILAVETAFRHYEADIISENVPSGVNDQPFSDDETIKGAINRAYGALEASAGQIGIGLEGGVQKTEFGLFLCNWGALAEKGQPPIIAGGARIPLPEGVSSRLLAGEELGPVMDVYAKRENVRKNEGAVGIFTNGQVNRPEMFSHVMKLLIGQFEYRKRG</sequence>
<comment type="caution">
    <text evidence="10">Lacks conserved residue(s) required for the propagation of feature annotation.</text>
</comment>
<evidence type="ECO:0000256" key="6">
    <source>
        <dbReference type="ARBA" id="ARBA00023080"/>
    </source>
</evidence>
<dbReference type="EC" id="3.6.1.73" evidence="10"/>
<dbReference type="Gene3D" id="3.90.950.10">
    <property type="match status" value="1"/>
</dbReference>
<evidence type="ECO:0000256" key="4">
    <source>
        <dbReference type="ARBA" id="ARBA00022801"/>
    </source>
</evidence>
<dbReference type="InterPro" id="IPR002786">
    <property type="entry name" value="Non_canon_purine_NTPase"/>
</dbReference>
<dbReference type="STRING" id="1459.AF332_07755"/>
<reference evidence="13" key="1">
    <citation type="submission" date="2015-07" db="EMBL/GenBank/DDBJ databases">
        <title>Fjat-10036 dsm4.</title>
        <authorList>
            <person name="Liu B."/>
            <person name="Wang J."/>
            <person name="Zhu Y."/>
            <person name="Liu G."/>
            <person name="Chen Q."/>
            <person name="Chen Z."/>
            <person name="Lan J."/>
            <person name="Che J."/>
            <person name="Ge C."/>
            <person name="Shi H."/>
            <person name="Pan Z."/>
            <person name="Liu X."/>
        </authorList>
    </citation>
    <scope>NUCLEOTIDE SEQUENCE [LARGE SCALE GENOMIC DNA]</scope>
    <source>
        <strain evidence="13">DSM 4</strain>
    </source>
</reference>
<dbReference type="InterPro" id="IPR029001">
    <property type="entry name" value="ITPase-like_fam"/>
</dbReference>
<comment type="catalytic activity">
    <reaction evidence="9 10">
        <text>XTP + H2O = XDP + phosphate + H(+)</text>
        <dbReference type="Rhea" id="RHEA:28406"/>
        <dbReference type="ChEBI" id="CHEBI:15377"/>
        <dbReference type="ChEBI" id="CHEBI:15378"/>
        <dbReference type="ChEBI" id="CHEBI:43474"/>
        <dbReference type="ChEBI" id="CHEBI:59884"/>
        <dbReference type="ChEBI" id="CHEBI:61314"/>
        <dbReference type="EC" id="3.6.1.73"/>
    </reaction>
</comment>
<evidence type="ECO:0000256" key="8">
    <source>
        <dbReference type="ARBA" id="ARBA00048174"/>
    </source>
</evidence>
<comment type="catalytic activity">
    <reaction evidence="8 10">
        <text>ITP + H2O = IDP + phosphate + H(+)</text>
        <dbReference type="Rhea" id="RHEA:28330"/>
        <dbReference type="ChEBI" id="CHEBI:15377"/>
        <dbReference type="ChEBI" id="CHEBI:15378"/>
        <dbReference type="ChEBI" id="CHEBI:43474"/>
        <dbReference type="ChEBI" id="CHEBI:58280"/>
        <dbReference type="ChEBI" id="CHEBI:61402"/>
        <dbReference type="EC" id="3.6.1.73"/>
    </reaction>
</comment>
<dbReference type="EMBL" id="LGUF01000007">
    <property type="protein sequence ID" value="KON90231.1"/>
    <property type="molecule type" value="Genomic_DNA"/>
</dbReference>
<evidence type="ECO:0000313" key="12">
    <source>
        <dbReference type="EMBL" id="KON90231.1"/>
    </source>
</evidence>
<evidence type="ECO:0000256" key="10">
    <source>
        <dbReference type="HAMAP-Rule" id="MF_00648"/>
    </source>
</evidence>
<comment type="caution">
    <text evidence="12">The sequence shown here is derived from an EMBL/GenBank/DDBJ whole genome shotgun (WGS) entry which is preliminary data.</text>
</comment>
<dbReference type="Proteomes" id="UP000037109">
    <property type="component" value="Unassembled WGS sequence"/>
</dbReference>
<keyword evidence="2 10" id="KW-0479">Metal-binding</keyword>
<accession>A0A0M0GLC6</accession>
<dbReference type="HAMAP" id="MF_00648">
    <property type="entry name" value="Non_canon_purine_NTPase_YjjX"/>
    <property type="match status" value="1"/>
</dbReference>
<evidence type="ECO:0000259" key="11">
    <source>
        <dbReference type="Pfam" id="PF01931"/>
    </source>
</evidence>
<evidence type="ECO:0000256" key="7">
    <source>
        <dbReference type="ARBA" id="ARBA00023211"/>
    </source>
</evidence>
<dbReference type="InterPro" id="IPR026533">
    <property type="entry name" value="NTPase/PRRC1"/>
</dbReference>
<organism evidence="12 13">
    <name type="scientific">Sporosarcina globispora</name>
    <name type="common">Bacillus globisporus</name>
    <dbReference type="NCBI Taxonomy" id="1459"/>
    <lineage>
        <taxon>Bacteria</taxon>
        <taxon>Bacillati</taxon>
        <taxon>Bacillota</taxon>
        <taxon>Bacilli</taxon>
        <taxon>Bacillales</taxon>
        <taxon>Caryophanaceae</taxon>
        <taxon>Sporosarcina</taxon>
    </lineage>
</organism>
<keyword evidence="3 10" id="KW-0547">Nucleotide-binding</keyword>
<keyword evidence="13" id="KW-1185">Reference proteome</keyword>
<evidence type="ECO:0000256" key="3">
    <source>
        <dbReference type="ARBA" id="ARBA00022741"/>
    </source>
</evidence>
<evidence type="ECO:0000256" key="5">
    <source>
        <dbReference type="ARBA" id="ARBA00022842"/>
    </source>
</evidence>
<evidence type="ECO:0000256" key="2">
    <source>
        <dbReference type="ARBA" id="ARBA00022723"/>
    </source>
</evidence>
<dbReference type="GO" id="GO:0046872">
    <property type="term" value="F:metal ion binding"/>
    <property type="evidence" value="ECO:0007669"/>
    <property type="project" value="UniProtKB-KW"/>
</dbReference>
<dbReference type="PANTHER" id="PTHR34699">
    <property type="match status" value="1"/>
</dbReference>